<dbReference type="GO" id="GO:0005829">
    <property type="term" value="C:cytosol"/>
    <property type="evidence" value="ECO:0007669"/>
    <property type="project" value="TreeGrafter"/>
</dbReference>
<dbReference type="InterPro" id="IPR014710">
    <property type="entry name" value="RmlC-like_jellyroll"/>
</dbReference>
<dbReference type="GO" id="GO:0008270">
    <property type="term" value="F:zinc ion binding"/>
    <property type="evidence" value="ECO:0007669"/>
    <property type="project" value="InterPro"/>
</dbReference>
<sequence length="390" mass="41524">MKHLTGVVKDYAWGSPTAIPQILGTAANGSPQAEYWLGAHPLAPSRADGLALDALIADRPELLGAECRERFGGRLPFLMKILAAERQLSLQAHPSRAQAEAGFAEEDAAGIPRDHPMRTYRDNWPKPELLCALGPFEALYGFRAPGESFALFEQLDLVEVTTMVAPLHRPEDAAEAIRSVCVSFLHLPHGGLVDAVVAVAGTYVDAAGPLGLFARTAVQLAEQCPGDPGILVALLMNRTTLQRFEALYVPAGLLHAYLHGTGIEVMATSDNVVRGGLTAKHVDVDALASVVDFRPHEPLLVRHEEVAPGLWHYDTPAPEFGVWRTDGLTGPVELPATGRARIVLAVEGSLRIDTDQGPVDLPQGGAILFAAHERATIDGTGTAFIAAPGV</sequence>
<dbReference type="GO" id="GO:0005975">
    <property type="term" value="P:carbohydrate metabolic process"/>
    <property type="evidence" value="ECO:0007669"/>
    <property type="project" value="InterPro"/>
</dbReference>
<evidence type="ECO:0000256" key="7">
    <source>
        <dbReference type="PIRSR" id="PIRSR001480-1"/>
    </source>
</evidence>
<evidence type="ECO:0000313" key="11">
    <source>
        <dbReference type="Proteomes" id="UP000199086"/>
    </source>
</evidence>
<dbReference type="GO" id="GO:0009298">
    <property type="term" value="P:GDP-mannose biosynthetic process"/>
    <property type="evidence" value="ECO:0007669"/>
    <property type="project" value="InterPro"/>
</dbReference>
<feature type="domain" description="Phosphomannose isomerase type I catalytic" evidence="9">
    <location>
        <begin position="3"/>
        <end position="143"/>
    </location>
</feature>
<dbReference type="Gene3D" id="1.10.441.10">
    <property type="entry name" value="Phosphomannose Isomerase, domain 2"/>
    <property type="match status" value="1"/>
</dbReference>
<evidence type="ECO:0000256" key="5">
    <source>
        <dbReference type="ARBA" id="ARBA00022833"/>
    </source>
</evidence>
<dbReference type="GO" id="GO:0004476">
    <property type="term" value="F:mannose-6-phosphate isomerase activity"/>
    <property type="evidence" value="ECO:0007669"/>
    <property type="project" value="UniProtKB-EC"/>
</dbReference>
<dbReference type="InterPro" id="IPR011051">
    <property type="entry name" value="RmlC_Cupin_sf"/>
</dbReference>
<feature type="binding site" evidence="8">
    <location>
        <position position="128"/>
    </location>
    <ligand>
        <name>Zn(2+)</name>
        <dbReference type="ChEBI" id="CHEBI:29105"/>
    </ligand>
</feature>
<name>A0A1G6GGK4_9ACTN</name>
<keyword evidence="5 8" id="KW-0862">Zinc</keyword>
<accession>A0A1G6GGK4</accession>
<dbReference type="NCBIfam" id="TIGR00218">
    <property type="entry name" value="manA"/>
    <property type="match status" value="1"/>
</dbReference>
<comment type="cofactor">
    <cofactor evidence="8">
        <name>Zn(2+)</name>
        <dbReference type="ChEBI" id="CHEBI:29105"/>
    </cofactor>
    <text evidence="8">Binds 1 zinc ion per subunit.</text>
</comment>
<protein>
    <recommendedName>
        <fullName evidence="3">mannose-6-phosphate isomerase</fullName>
        <ecNumber evidence="3">5.3.1.8</ecNumber>
    </recommendedName>
</protein>
<dbReference type="RefSeq" id="WP_092606211.1">
    <property type="nucleotide sequence ID" value="NZ_FMYF01000002.1"/>
</dbReference>
<keyword evidence="4 8" id="KW-0479">Metal-binding</keyword>
<dbReference type="EC" id="5.3.1.8" evidence="3"/>
<dbReference type="InterPro" id="IPR016305">
    <property type="entry name" value="Mannose-6-P_Isomerase"/>
</dbReference>
<feature type="binding site" evidence="8">
    <location>
        <position position="91"/>
    </location>
    <ligand>
        <name>Zn(2+)</name>
        <dbReference type="ChEBI" id="CHEBI:29105"/>
    </ligand>
</feature>
<evidence type="ECO:0000256" key="1">
    <source>
        <dbReference type="ARBA" id="ARBA00000757"/>
    </source>
</evidence>
<dbReference type="AlphaFoldDB" id="A0A1G6GGK4"/>
<dbReference type="PANTHER" id="PTHR10309">
    <property type="entry name" value="MANNOSE-6-PHOSPHATE ISOMERASE"/>
    <property type="match status" value="1"/>
</dbReference>
<dbReference type="SUPFAM" id="SSF51182">
    <property type="entry name" value="RmlC-like cupins"/>
    <property type="match status" value="1"/>
</dbReference>
<feature type="active site" evidence="7">
    <location>
        <position position="274"/>
    </location>
</feature>
<feature type="binding site" evidence="8">
    <location>
        <position position="93"/>
    </location>
    <ligand>
        <name>Zn(2+)</name>
        <dbReference type="ChEBI" id="CHEBI:29105"/>
    </ligand>
</feature>
<dbReference type="Proteomes" id="UP000199086">
    <property type="component" value="Unassembled WGS sequence"/>
</dbReference>
<comment type="similarity">
    <text evidence="2">Belongs to the mannose-6-phosphate isomerase type 1 family.</text>
</comment>
<organism evidence="10 11">
    <name type="scientific">Raineyella antarctica</name>
    <dbReference type="NCBI Taxonomy" id="1577474"/>
    <lineage>
        <taxon>Bacteria</taxon>
        <taxon>Bacillati</taxon>
        <taxon>Actinomycetota</taxon>
        <taxon>Actinomycetes</taxon>
        <taxon>Propionibacteriales</taxon>
        <taxon>Propionibacteriaceae</taxon>
        <taxon>Raineyella</taxon>
    </lineage>
</organism>
<dbReference type="Pfam" id="PF20511">
    <property type="entry name" value="PMI_typeI_cat"/>
    <property type="match status" value="1"/>
</dbReference>
<evidence type="ECO:0000259" key="9">
    <source>
        <dbReference type="Pfam" id="PF20511"/>
    </source>
</evidence>
<dbReference type="EMBL" id="FMYF01000002">
    <property type="protein sequence ID" value="SDB80306.1"/>
    <property type="molecule type" value="Genomic_DNA"/>
</dbReference>
<keyword evidence="6 10" id="KW-0413">Isomerase</keyword>
<evidence type="ECO:0000256" key="6">
    <source>
        <dbReference type="ARBA" id="ARBA00023235"/>
    </source>
</evidence>
<keyword evidence="11" id="KW-1185">Reference proteome</keyword>
<proteinExistence type="inferred from homology"/>
<dbReference type="STRING" id="1577474.GA0111570_10294"/>
<gene>
    <name evidence="10" type="ORF">GA0111570_10294</name>
</gene>
<comment type="catalytic activity">
    <reaction evidence="1">
        <text>D-mannose 6-phosphate = D-fructose 6-phosphate</text>
        <dbReference type="Rhea" id="RHEA:12356"/>
        <dbReference type="ChEBI" id="CHEBI:58735"/>
        <dbReference type="ChEBI" id="CHEBI:61527"/>
        <dbReference type="EC" id="5.3.1.8"/>
    </reaction>
</comment>
<dbReference type="OrthoDB" id="9792649at2"/>
<dbReference type="InterPro" id="IPR001250">
    <property type="entry name" value="Man6P_Isoase-1"/>
</dbReference>
<evidence type="ECO:0000256" key="8">
    <source>
        <dbReference type="PIRSR" id="PIRSR001480-2"/>
    </source>
</evidence>
<dbReference type="PRINTS" id="PR00714">
    <property type="entry name" value="MAN6PISMRASE"/>
</dbReference>
<evidence type="ECO:0000313" key="10">
    <source>
        <dbReference type="EMBL" id="SDB80306.1"/>
    </source>
</evidence>
<feature type="binding site" evidence="8">
    <location>
        <position position="255"/>
    </location>
    <ligand>
        <name>Zn(2+)</name>
        <dbReference type="ChEBI" id="CHEBI:29105"/>
    </ligand>
</feature>
<dbReference type="InterPro" id="IPR046457">
    <property type="entry name" value="PMI_typeI_cat"/>
</dbReference>
<evidence type="ECO:0000256" key="3">
    <source>
        <dbReference type="ARBA" id="ARBA00011956"/>
    </source>
</evidence>
<reference evidence="10 11" key="1">
    <citation type="submission" date="2016-06" db="EMBL/GenBank/DDBJ databases">
        <authorList>
            <person name="Olsen C.W."/>
            <person name="Carey S."/>
            <person name="Hinshaw L."/>
            <person name="Karasin A.I."/>
        </authorList>
    </citation>
    <scope>NUCLEOTIDE SEQUENCE [LARGE SCALE GENOMIC DNA]</scope>
    <source>
        <strain evidence="10 11">LZ-22</strain>
    </source>
</reference>
<dbReference type="PANTHER" id="PTHR10309:SF0">
    <property type="entry name" value="MANNOSE-6-PHOSPHATE ISOMERASE"/>
    <property type="match status" value="1"/>
</dbReference>
<dbReference type="Gene3D" id="2.60.120.10">
    <property type="entry name" value="Jelly Rolls"/>
    <property type="match status" value="2"/>
</dbReference>
<evidence type="ECO:0000256" key="2">
    <source>
        <dbReference type="ARBA" id="ARBA00010772"/>
    </source>
</evidence>
<dbReference type="PIRSF" id="PIRSF001480">
    <property type="entry name" value="Mannose-6-phosphate_isomerase"/>
    <property type="match status" value="1"/>
</dbReference>
<dbReference type="CDD" id="cd07011">
    <property type="entry name" value="cupin_PMI_type_I_N"/>
    <property type="match status" value="1"/>
</dbReference>
<evidence type="ECO:0000256" key="4">
    <source>
        <dbReference type="ARBA" id="ARBA00022723"/>
    </source>
</evidence>